<keyword evidence="1" id="KW-1185">Reference proteome</keyword>
<evidence type="ECO:0000313" key="3">
    <source>
        <dbReference type="RefSeq" id="XP_026688797.1"/>
    </source>
</evidence>
<dbReference type="AlphaFoldDB" id="A0A3Q0JNK9"/>
<sequence length="55" mass="6284">MATFEEGNQIKTQKWMEILESKNQKGHKLAHDLGAGSPCLQCKDNCPGLDLHFWR</sequence>
<dbReference type="KEGG" id="dci:108254285"/>
<dbReference type="GeneID" id="108254285"/>
<name>A0A3Q0JNK9_DIACI</name>
<dbReference type="RefSeq" id="XP_026688797.1">
    <property type="nucleotide sequence ID" value="XM_026832996.1"/>
</dbReference>
<proteinExistence type="predicted"/>
<protein>
    <submittedName>
        <fullName evidence="2 3">Testin-like</fullName>
    </submittedName>
</protein>
<dbReference type="PaxDb" id="121845-A0A3Q0JNK9"/>
<evidence type="ECO:0000313" key="1">
    <source>
        <dbReference type="Proteomes" id="UP000079169"/>
    </source>
</evidence>
<dbReference type="Proteomes" id="UP000079169">
    <property type="component" value="Unplaced"/>
</dbReference>
<reference evidence="2 3" key="1">
    <citation type="submission" date="2025-04" db="UniProtKB">
        <authorList>
            <consortium name="RefSeq"/>
        </authorList>
    </citation>
    <scope>IDENTIFICATION</scope>
</reference>
<accession>A0A3Q0JNK9</accession>
<organism evidence="1 2">
    <name type="scientific">Diaphorina citri</name>
    <name type="common">Asian citrus psyllid</name>
    <dbReference type="NCBI Taxonomy" id="121845"/>
    <lineage>
        <taxon>Eukaryota</taxon>
        <taxon>Metazoa</taxon>
        <taxon>Ecdysozoa</taxon>
        <taxon>Arthropoda</taxon>
        <taxon>Hexapoda</taxon>
        <taxon>Insecta</taxon>
        <taxon>Pterygota</taxon>
        <taxon>Neoptera</taxon>
        <taxon>Paraneoptera</taxon>
        <taxon>Hemiptera</taxon>
        <taxon>Sternorrhyncha</taxon>
        <taxon>Psylloidea</taxon>
        <taxon>Psyllidae</taxon>
        <taxon>Diaphorininae</taxon>
        <taxon>Diaphorina</taxon>
    </lineage>
</organism>
<gene>
    <name evidence="2 3" type="primary">LOC108254285</name>
</gene>
<dbReference type="RefSeq" id="XP_026688793.1">
    <property type="nucleotide sequence ID" value="XM_026832992.1"/>
</dbReference>
<dbReference type="STRING" id="121845.A0A3Q0JNK9"/>
<evidence type="ECO:0000313" key="2">
    <source>
        <dbReference type="RefSeq" id="XP_026688793.1"/>
    </source>
</evidence>